<organism evidence="1">
    <name type="scientific">marine sediment metagenome</name>
    <dbReference type="NCBI Taxonomy" id="412755"/>
    <lineage>
        <taxon>unclassified sequences</taxon>
        <taxon>metagenomes</taxon>
        <taxon>ecological metagenomes</taxon>
    </lineage>
</organism>
<name>A0A0F8ZFK6_9ZZZZ</name>
<accession>A0A0F8ZFK6</accession>
<reference evidence="1" key="1">
    <citation type="journal article" date="2015" name="Nature">
        <title>Complex archaea that bridge the gap between prokaryotes and eukaryotes.</title>
        <authorList>
            <person name="Spang A."/>
            <person name="Saw J.H."/>
            <person name="Jorgensen S.L."/>
            <person name="Zaremba-Niedzwiedzka K."/>
            <person name="Martijn J."/>
            <person name="Lind A.E."/>
            <person name="van Eijk R."/>
            <person name="Schleper C."/>
            <person name="Guy L."/>
            <person name="Ettema T.J."/>
        </authorList>
    </citation>
    <scope>NUCLEOTIDE SEQUENCE</scope>
</reference>
<protein>
    <submittedName>
        <fullName evidence="1">Uncharacterized protein</fullName>
    </submittedName>
</protein>
<evidence type="ECO:0000313" key="1">
    <source>
        <dbReference type="EMBL" id="KKK84745.1"/>
    </source>
</evidence>
<comment type="caution">
    <text evidence="1">The sequence shown here is derived from an EMBL/GenBank/DDBJ whole genome shotgun (WGS) entry which is preliminary data.</text>
</comment>
<dbReference type="EMBL" id="LAZR01051632">
    <property type="protein sequence ID" value="KKK84745.1"/>
    <property type="molecule type" value="Genomic_DNA"/>
</dbReference>
<gene>
    <name evidence="1" type="ORF">LCGC14_2780250</name>
</gene>
<proteinExistence type="predicted"/>
<dbReference type="AlphaFoldDB" id="A0A0F8ZFK6"/>
<sequence>MGKKQKVRVVEIEDPFDDNSEQADKKENPAFNFAIDSLKNITEINRYLTYLSTAPVSDLCKQLAKIPAVKSLLKNAVPLAPKEFLLEYQTKILSITQKIKPRRTGYRNIQVLPMFSPELDLELDQHIIKINMALQRKGYFMPGKDESSMF</sequence>